<keyword evidence="2" id="KW-1185">Reference proteome</keyword>
<protein>
    <submittedName>
        <fullName evidence="1">Uncharacterized protein</fullName>
    </submittedName>
</protein>
<organism evidence="1 2">
    <name type="scientific">Fusarium decemcellulare</name>
    <dbReference type="NCBI Taxonomy" id="57161"/>
    <lineage>
        <taxon>Eukaryota</taxon>
        <taxon>Fungi</taxon>
        <taxon>Dikarya</taxon>
        <taxon>Ascomycota</taxon>
        <taxon>Pezizomycotina</taxon>
        <taxon>Sordariomycetes</taxon>
        <taxon>Hypocreomycetidae</taxon>
        <taxon>Hypocreales</taxon>
        <taxon>Nectriaceae</taxon>
        <taxon>Fusarium</taxon>
        <taxon>Fusarium decemcellulare species complex</taxon>
    </lineage>
</organism>
<proteinExistence type="predicted"/>
<comment type="caution">
    <text evidence="1">The sequence shown here is derived from an EMBL/GenBank/DDBJ whole genome shotgun (WGS) entry which is preliminary data.</text>
</comment>
<dbReference type="Proteomes" id="UP001148629">
    <property type="component" value="Unassembled WGS sequence"/>
</dbReference>
<reference evidence="1" key="1">
    <citation type="submission" date="2022-08" db="EMBL/GenBank/DDBJ databases">
        <title>Genome Sequence of Fusarium decemcellulare.</title>
        <authorList>
            <person name="Buettner E."/>
        </authorList>
    </citation>
    <scope>NUCLEOTIDE SEQUENCE</scope>
    <source>
        <strain evidence="1">Babe19</strain>
    </source>
</reference>
<accession>A0ACC1SWU0</accession>
<sequence length="251" mass="28604">MVVDSSGLVENIVRANGGVEGWGNIQSLSMTCVVSGATLALKGHTGNHVVKATIHTKTQKVTFERLGQFYGTYTPEKTEVGTLGSQSRPDIRPSPRDHFKDHTVETIWDSQNLLYFAGYSFWYYLNLPFLLRRPGFQVEEVNNATRENGEIWRVLRVTFPEDFDTHSKVQHLYYDDEFRLRRLDYQVDIIPTGQDQGTANHYCYDHKAVEQLIIPGTRMITLDIPGMSHLGVMLIRDLEVKVNKANAEAER</sequence>
<evidence type="ECO:0000313" key="1">
    <source>
        <dbReference type="EMBL" id="KAJ3548132.1"/>
    </source>
</evidence>
<name>A0ACC1SWU0_9HYPO</name>
<dbReference type="EMBL" id="JANRMS010000057">
    <property type="protein sequence ID" value="KAJ3548132.1"/>
    <property type="molecule type" value="Genomic_DNA"/>
</dbReference>
<gene>
    <name evidence="1" type="ORF">NM208_g1162</name>
</gene>
<evidence type="ECO:0000313" key="2">
    <source>
        <dbReference type="Proteomes" id="UP001148629"/>
    </source>
</evidence>